<comment type="caution">
    <text evidence="7">The sequence shown here is derived from an EMBL/GenBank/DDBJ whole genome shotgun (WGS) entry which is preliminary data.</text>
</comment>
<evidence type="ECO:0000256" key="3">
    <source>
        <dbReference type="SAM" id="SignalP"/>
    </source>
</evidence>
<name>A0A6A4X6Y7_AMPAM</name>
<dbReference type="OrthoDB" id="272411at2759"/>
<dbReference type="AlphaFoldDB" id="A0A6A4X6Y7"/>
<reference evidence="7 8" key="1">
    <citation type="submission" date="2019-07" db="EMBL/GenBank/DDBJ databases">
        <title>Draft genome assembly of a fouling barnacle, Amphibalanus amphitrite (Darwin, 1854): The first reference genome for Thecostraca.</title>
        <authorList>
            <person name="Kim W."/>
        </authorList>
    </citation>
    <scope>NUCLEOTIDE SEQUENCE [LARGE SCALE GENOMIC DNA]</scope>
    <source>
        <strain evidence="7">SNU_AA5</strain>
        <tissue evidence="7">Soma without cirri and trophi</tissue>
    </source>
</reference>
<feature type="domain" description="FUZ/MON1/HPS1 first Longin" evidence="4">
    <location>
        <begin position="52"/>
        <end position="129"/>
    </location>
</feature>
<comment type="function">
    <text evidence="2">Plays an important role in membrane trafficking through the secretory apparatus.</text>
</comment>
<dbReference type="Pfam" id="PF19038">
    <property type="entry name" value="Fuz_longin_3"/>
    <property type="match status" value="1"/>
</dbReference>
<dbReference type="InterPro" id="IPR043970">
    <property type="entry name" value="FUZ/MON1/HPS1_longin_3"/>
</dbReference>
<proteinExistence type="inferred from homology"/>
<dbReference type="EMBL" id="VIIS01000292">
    <property type="protein sequence ID" value="KAF0310728.1"/>
    <property type="molecule type" value="Genomic_DNA"/>
</dbReference>
<dbReference type="Proteomes" id="UP000440578">
    <property type="component" value="Unassembled WGS sequence"/>
</dbReference>
<evidence type="ECO:0000313" key="8">
    <source>
        <dbReference type="Proteomes" id="UP000440578"/>
    </source>
</evidence>
<dbReference type="GO" id="GO:0016192">
    <property type="term" value="P:vesicle-mediated transport"/>
    <property type="evidence" value="ECO:0007669"/>
    <property type="project" value="InterPro"/>
</dbReference>
<feature type="chain" id="PRO_5025599782" description="Vacuolar fusion protein MON1 homolog" evidence="3">
    <location>
        <begin position="27"/>
        <end position="487"/>
    </location>
</feature>
<protein>
    <recommendedName>
        <fullName evidence="2">Vacuolar fusion protein MON1 homolog</fullName>
    </recommendedName>
</protein>
<feature type="signal peptide" evidence="3">
    <location>
        <begin position="1"/>
        <end position="26"/>
    </location>
</feature>
<feature type="domain" description="FUZ/MON1/HPS1 first Longin" evidence="4">
    <location>
        <begin position="162"/>
        <end position="208"/>
    </location>
</feature>
<evidence type="ECO:0000256" key="1">
    <source>
        <dbReference type="ARBA" id="ARBA00008968"/>
    </source>
</evidence>
<dbReference type="PRINTS" id="PR01546">
    <property type="entry name" value="YEAST73DUF"/>
</dbReference>
<dbReference type="Pfam" id="PF19036">
    <property type="entry name" value="Fuz_longin_1"/>
    <property type="match status" value="2"/>
</dbReference>
<dbReference type="Pfam" id="PF19037">
    <property type="entry name" value="Fuz_longin_2"/>
    <property type="match status" value="1"/>
</dbReference>
<evidence type="ECO:0000259" key="4">
    <source>
        <dbReference type="Pfam" id="PF19036"/>
    </source>
</evidence>
<dbReference type="PANTHER" id="PTHR13027">
    <property type="entry name" value="SAND PROTEIN-RELATED"/>
    <property type="match status" value="1"/>
</dbReference>
<comment type="similarity">
    <text evidence="1 2">Belongs to the MON1/SAND family.</text>
</comment>
<feature type="domain" description="FUZ/MON1/HPS1 third Longin" evidence="6">
    <location>
        <begin position="377"/>
        <end position="476"/>
    </location>
</feature>
<gene>
    <name evidence="7" type="primary">sand</name>
    <name evidence="7" type="ORF">FJT64_001925</name>
</gene>
<organism evidence="7 8">
    <name type="scientific">Amphibalanus amphitrite</name>
    <name type="common">Striped barnacle</name>
    <name type="synonym">Balanus amphitrite</name>
    <dbReference type="NCBI Taxonomy" id="1232801"/>
    <lineage>
        <taxon>Eukaryota</taxon>
        <taxon>Metazoa</taxon>
        <taxon>Ecdysozoa</taxon>
        <taxon>Arthropoda</taxon>
        <taxon>Crustacea</taxon>
        <taxon>Multicrustacea</taxon>
        <taxon>Cirripedia</taxon>
        <taxon>Thoracica</taxon>
        <taxon>Thoracicalcarea</taxon>
        <taxon>Balanomorpha</taxon>
        <taxon>Balanoidea</taxon>
        <taxon>Balanidae</taxon>
        <taxon>Amphibalaninae</taxon>
        <taxon>Amphibalanus</taxon>
    </lineage>
</organism>
<accession>A0A6A4X6Y7</accession>
<evidence type="ECO:0000256" key="2">
    <source>
        <dbReference type="RuleBase" id="RU367048"/>
    </source>
</evidence>
<dbReference type="InterPro" id="IPR004353">
    <property type="entry name" value="Mon1"/>
</dbReference>
<evidence type="ECO:0000313" key="7">
    <source>
        <dbReference type="EMBL" id="KAF0310728.1"/>
    </source>
</evidence>
<dbReference type="InterPro" id="IPR043972">
    <property type="entry name" value="FUZ/MON1/HPS1_longin_1"/>
</dbReference>
<dbReference type="GO" id="GO:0035658">
    <property type="term" value="C:Mon1-Ccz1 complex"/>
    <property type="evidence" value="ECO:0007669"/>
    <property type="project" value="TreeGrafter"/>
</dbReference>
<feature type="domain" description="FUZ/MON1/HPS1 second Longin" evidence="5">
    <location>
        <begin position="248"/>
        <end position="346"/>
    </location>
</feature>
<sequence>MCHAAWNLVPIWTLCWLPLSPRLMMSIGCRWASAALDQLMGASSTVAAPATQRHGSEEQLVTLSGVMQALVSFVQDSGDSLRALRTGDRTIAFLSRPPLILVAVSRGPENVHQLNVQLFHMYYQIPSVCFSHVYYQILSVCFSHVYYQILSVFLRRASHVILSVCFSHVYYQILSVVTKSQLTRISEQRRNFDFRKLVSGAERFLDQLVAAVDARPDYLLQAVQCLRLEQAARDAVVSAVQSVCSKIKDLVFALLISGDRLISLVRIRSHYLHPTDYHIVCNIVTSTESFKTVEGWIPICLPKFDSSGFMYAYVSYLSEECPACLVLLTADRESFHALAQAKSKITERLHQNGTAQQIAAAIENGDYPVQETGVLNMRHFMYKCKSTAQSTCPSPSMVYGSPEGRRRLYALYHIVHGRVHSPARPLKTYYFAGSHELVVGWVSPGFELYTVFDPHVSQQTSITEMNRLLRWIKDHERRVFILSSPVF</sequence>
<evidence type="ECO:0000259" key="6">
    <source>
        <dbReference type="Pfam" id="PF19038"/>
    </source>
</evidence>
<dbReference type="InterPro" id="IPR043971">
    <property type="entry name" value="FUZ/MON1/HPS1_longin_2"/>
</dbReference>
<evidence type="ECO:0000259" key="5">
    <source>
        <dbReference type="Pfam" id="PF19037"/>
    </source>
</evidence>
<keyword evidence="8" id="KW-1185">Reference proteome</keyword>
<keyword evidence="3" id="KW-0732">Signal</keyword>
<dbReference type="GO" id="GO:0006623">
    <property type="term" value="P:protein targeting to vacuole"/>
    <property type="evidence" value="ECO:0007669"/>
    <property type="project" value="UniProtKB-UniRule"/>
</dbReference>
<dbReference type="PANTHER" id="PTHR13027:SF7">
    <property type="entry name" value="VACUOLAR FUSION PROTEIN MON1 HOMOLOG"/>
    <property type="match status" value="1"/>
</dbReference>